<feature type="domain" description="Hemocyanin N-terminal" evidence="4">
    <location>
        <begin position="164"/>
        <end position="286"/>
    </location>
</feature>
<protein>
    <submittedName>
        <fullName evidence="6">Uncharacterized protein</fullName>
    </submittedName>
</protein>
<dbReference type="AlphaFoldDB" id="A0AAW1V376"/>
<comment type="caution">
    <text evidence="6">The sequence shown here is derived from an EMBL/GenBank/DDBJ whole genome shotgun (WGS) entry which is preliminary data.</text>
</comment>
<gene>
    <name evidence="6" type="ORF">WA026_000133</name>
</gene>
<evidence type="ECO:0000256" key="2">
    <source>
        <dbReference type="SAM" id="Phobius"/>
    </source>
</evidence>
<dbReference type="InterPro" id="IPR005204">
    <property type="entry name" value="Hemocyanin_N"/>
</dbReference>
<dbReference type="SUPFAM" id="SSF81296">
    <property type="entry name" value="E set domains"/>
    <property type="match status" value="1"/>
</dbReference>
<dbReference type="Gene3D" id="1.20.1370.10">
    <property type="entry name" value="Hemocyanin, N-terminal domain"/>
    <property type="match status" value="1"/>
</dbReference>
<dbReference type="InterPro" id="IPR000896">
    <property type="entry name" value="Hemocyanin/hexamerin_mid_dom"/>
</dbReference>
<evidence type="ECO:0000259" key="4">
    <source>
        <dbReference type="Pfam" id="PF03722"/>
    </source>
</evidence>
<evidence type="ECO:0000259" key="5">
    <source>
        <dbReference type="Pfam" id="PF03723"/>
    </source>
</evidence>
<dbReference type="SUPFAM" id="SSF48050">
    <property type="entry name" value="Hemocyanin, N-terminal domain"/>
    <property type="match status" value="1"/>
</dbReference>
<dbReference type="Gene3D" id="1.10.1280.10">
    <property type="entry name" value="Di-copper center containing domain from catechol oxidase"/>
    <property type="match status" value="1"/>
</dbReference>
<dbReference type="EMBL" id="JARQZJ010000121">
    <property type="protein sequence ID" value="KAK9887818.1"/>
    <property type="molecule type" value="Genomic_DNA"/>
</dbReference>
<dbReference type="PANTHER" id="PTHR11511">
    <property type="entry name" value="LARVAL STORAGE PROTEIN/PHENOLOXIDASE"/>
    <property type="match status" value="1"/>
</dbReference>
<keyword evidence="2" id="KW-0812">Transmembrane</keyword>
<feature type="transmembrane region" description="Helical" evidence="2">
    <location>
        <begin position="21"/>
        <end position="39"/>
    </location>
</feature>
<organism evidence="6 7">
    <name type="scientific">Henosepilachna vigintioctopunctata</name>
    <dbReference type="NCBI Taxonomy" id="420089"/>
    <lineage>
        <taxon>Eukaryota</taxon>
        <taxon>Metazoa</taxon>
        <taxon>Ecdysozoa</taxon>
        <taxon>Arthropoda</taxon>
        <taxon>Hexapoda</taxon>
        <taxon>Insecta</taxon>
        <taxon>Pterygota</taxon>
        <taxon>Neoptera</taxon>
        <taxon>Endopterygota</taxon>
        <taxon>Coleoptera</taxon>
        <taxon>Polyphaga</taxon>
        <taxon>Cucujiformia</taxon>
        <taxon>Coccinelloidea</taxon>
        <taxon>Coccinellidae</taxon>
        <taxon>Epilachninae</taxon>
        <taxon>Epilachnini</taxon>
        <taxon>Henosepilachna</taxon>
    </lineage>
</organism>
<evidence type="ECO:0000259" key="3">
    <source>
        <dbReference type="Pfam" id="PF00372"/>
    </source>
</evidence>
<dbReference type="InterPro" id="IPR013788">
    <property type="entry name" value="Hemocyanin/hexamerin"/>
</dbReference>
<dbReference type="InterPro" id="IPR005203">
    <property type="entry name" value="Hemocyanin_C"/>
</dbReference>
<reference evidence="6 7" key="1">
    <citation type="submission" date="2023-03" db="EMBL/GenBank/DDBJ databases">
        <title>Genome insight into feeding habits of ladybird beetles.</title>
        <authorList>
            <person name="Li H.-S."/>
            <person name="Huang Y.-H."/>
            <person name="Pang H."/>
        </authorList>
    </citation>
    <scope>NUCLEOTIDE SEQUENCE [LARGE SCALE GENOMIC DNA]</scope>
    <source>
        <strain evidence="6">SYSU_2023b</strain>
        <tissue evidence="6">Whole body</tissue>
    </source>
</reference>
<dbReference type="SUPFAM" id="SSF48056">
    <property type="entry name" value="Di-copper centre-containing domain"/>
    <property type="match status" value="1"/>
</dbReference>
<keyword evidence="2" id="KW-0472">Membrane</keyword>
<evidence type="ECO:0000313" key="6">
    <source>
        <dbReference type="EMBL" id="KAK9887818.1"/>
    </source>
</evidence>
<name>A0AAW1V376_9CUCU</name>
<dbReference type="PANTHER" id="PTHR11511:SF5">
    <property type="entry name" value="FAT-BODY PROTEIN 1-RELATED"/>
    <property type="match status" value="1"/>
</dbReference>
<dbReference type="Pfam" id="PF03723">
    <property type="entry name" value="Hemocyanin_C"/>
    <property type="match status" value="1"/>
</dbReference>
<proteinExistence type="predicted"/>
<keyword evidence="2" id="KW-1133">Transmembrane helix</keyword>
<dbReference type="InterPro" id="IPR036697">
    <property type="entry name" value="Hemocyanin_N_sf"/>
</dbReference>
<dbReference type="GO" id="GO:0045735">
    <property type="term" value="F:nutrient reservoir activity"/>
    <property type="evidence" value="ECO:0007669"/>
    <property type="project" value="UniProtKB-KW"/>
</dbReference>
<dbReference type="PRINTS" id="PR00187">
    <property type="entry name" value="HAEMOCYANIN"/>
</dbReference>
<accession>A0AAW1V376</accession>
<sequence length="850" mass="102307">MLPVLLSNRLSRRVQTQAMKYVLAILGLVVCTAAFQYSIPKYGKLYGYEDQEHKDDVLTELYNRFHGPYNTNAYQRRYGQQYQVKDDQDYQERHHYQAMKHGESEEVHLPNIRMAKYGFTDIYNKLKDYLKNQRDQDTPEILSEEHQDIEDEEINTKVNHDEHFAKKQQDVFQLLKYINNPIYDTKFQQVYSSFDLQKYSQYYEPEAFKAFAHYWENQMFLSRGEIFSIFNDVHVHQVKLLFRLFYTAKDYETFFKTAVFARQHFNEAMFLYTYSVAIIHREDTQGLILPPIYEIYPHYFFNSEVMHKAYQYKMGHFNKQHSNENGVYTIHSNYSGWYLNMNPEQSLSYYTEDVGINAFYYYFNVYFPYWMDAQDFHMTPKRGEVFYYVHQQLVARYYLERLSHGIGGIDNFNWEVPFETGYYPSLTYPNGLAFTERPNFANLQEYFSNYGQHWCFISKYGYGYTYINTYEQRIREVIDLGYFYTHDGNKVDLYTPEGFKVLGNIIEGNTASPNYRYYGSYVNFARHLLGYAKQPLDNYKLAPSALEHFETTMRDPAFYKLFKKITLLFQKYKVNLPAYTKKDLYLPGVKVEKIEIDPLVTFYDKFYSDITNGITVTPEEYQTDSFRVQVEQYRLNHRNFNFNIHINSDKAFKAVVKTFIGPKYDEHGRVMDFYENRMNFVELDQFVYNLKSGQNEIVRNSRHFVWFHKDSTSFFDIYKNIMTHNIESVQHTEELLLHYPQRLMLPRGTEKGLTYQMYVIVFPYVPYQGQETTNHFQHKYETVENKFNQFWMIQHENHPLGYPFDRPAEFEHVYFVPNAHMFDVKIYHKVLHNENVETKDYAETVPQYFM</sequence>
<dbReference type="InterPro" id="IPR037020">
    <property type="entry name" value="Hemocyanin_C_sf"/>
</dbReference>
<dbReference type="InterPro" id="IPR014756">
    <property type="entry name" value="Ig_E-set"/>
</dbReference>
<feature type="domain" description="Hemocyanin middle" evidence="3">
    <location>
        <begin position="291"/>
        <end position="568"/>
    </location>
</feature>
<dbReference type="Proteomes" id="UP001431783">
    <property type="component" value="Unassembled WGS sequence"/>
</dbReference>
<dbReference type="Pfam" id="PF03722">
    <property type="entry name" value="Hemocyanin_N"/>
    <property type="match status" value="1"/>
</dbReference>
<dbReference type="InterPro" id="IPR008922">
    <property type="entry name" value="Di-copper_centre_dom_sf"/>
</dbReference>
<dbReference type="Pfam" id="PF00372">
    <property type="entry name" value="Hemocyanin_M"/>
    <property type="match status" value="1"/>
</dbReference>
<keyword evidence="1" id="KW-0758">Storage protein</keyword>
<dbReference type="Gene3D" id="2.60.40.1520">
    <property type="entry name" value="Hemocyanin, C-terminal domain"/>
    <property type="match status" value="1"/>
</dbReference>
<evidence type="ECO:0000313" key="7">
    <source>
        <dbReference type="Proteomes" id="UP001431783"/>
    </source>
</evidence>
<feature type="domain" description="Hemocyanin C-terminal" evidence="5">
    <location>
        <begin position="579"/>
        <end position="828"/>
    </location>
</feature>
<dbReference type="PROSITE" id="PS00210">
    <property type="entry name" value="HEMOCYANIN_2"/>
    <property type="match status" value="1"/>
</dbReference>
<dbReference type="GO" id="GO:0005615">
    <property type="term" value="C:extracellular space"/>
    <property type="evidence" value="ECO:0007669"/>
    <property type="project" value="UniProtKB-ARBA"/>
</dbReference>
<keyword evidence="7" id="KW-1185">Reference proteome</keyword>
<evidence type="ECO:0000256" key="1">
    <source>
        <dbReference type="ARBA" id="ARBA00022761"/>
    </source>
</evidence>